<evidence type="ECO:0000256" key="6">
    <source>
        <dbReference type="HAMAP-Rule" id="MF_02124"/>
    </source>
</evidence>
<dbReference type="Proteomes" id="UP001055117">
    <property type="component" value="Unassembled WGS sequence"/>
</dbReference>
<dbReference type="Pfam" id="PF21702">
    <property type="entry name" value="GLGE_C"/>
    <property type="match status" value="1"/>
</dbReference>
<evidence type="ECO:0000313" key="10">
    <source>
        <dbReference type="Proteomes" id="UP001055117"/>
    </source>
</evidence>
<evidence type="ECO:0000256" key="1">
    <source>
        <dbReference type="ARBA" id="ARBA00011738"/>
    </source>
</evidence>
<feature type="binding site" evidence="6">
    <location>
        <position position="728"/>
    </location>
    <ligand>
        <name>alpha-maltose 1-phosphate</name>
        <dbReference type="ChEBI" id="CHEBI:63576"/>
    </ligand>
</feature>
<comment type="catalytic activity">
    <reaction evidence="5 6">
        <text>alpha-maltose 1-phosphate + [(1-&gt;4)-alpha-D-glucosyl](n) = [(1-&gt;4)-alpha-D-glucosyl](n+2) + phosphate</text>
        <dbReference type="Rhea" id="RHEA:42692"/>
        <dbReference type="Rhea" id="RHEA-COMP:9584"/>
        <dbReference type="Rhea" id="RHEA-COMP:10183"/>
        <dbReference type="ChEBI" id="CHEBI:15444"/>
        <dbReference type="ChEBI" id="CHEBI:43474"/>
        <dbReference type="ChEBI" id="CHEBI:63576"/>
        <dbReference type="EC" id="2.4.99.16"/>
    </reaction>
</comment>
<dbReference type="SUPFAM" id="SSF51445">
    <property type="entry name" value="(Trans)glycosidases"/>
    <property type="match status" value="2"/>
</dbReference>
<dbReference type="Gene3D" id="2.60.40.1180">
    <property type="entry name" value="Golgi alpha-mannosidase II"/>
    <property type="match status" value="1"/>
</dbReference>
<feature type="binding site" evidence="6">
    <location>
        <begin position="998"/>
        <end position="999"/>
    </location>
    <ligand>
        <name>alpha-maltose 1-phosphate</name>
        <dbReference type="ChEBI" id="CHEBI:63576"/>
    </ligand>
</feature>
<evidence type="ECO:0000259" key="8">
    <source>
        <dbReference type="SMART" id="SM00642"/>
    </source>
</evidence>
<evidence type="ECO:0000256" key="2">
    <source>
        <dbReference type="ARBA" id="ARBA00022676"/>
    </source>
</evidence>
<reference evidence="9 10" key="1">
    <citation type="journal article" date="2021" name="Front. Microbiol.">
        <title>Comprehensive Comparative Genomics and Phenotyping of Methylobacterium Species.</title>
        <authorList>
            <person name="Alessa O."/>
            <person name="Ogura Y."/>
            <person name="Fujitani Y."/>
            <person name="Takami H."/>
            <person name="Hayashi T."/>
            <person name="Sahin N."/>
            <person name="Tani A."/>
        </authorList>
    </citation>
    <scope>NUCLEOTIDE SEQUENCE [LARGE SCALE GENOMIC DNA]</scope>
    <source>
        <strain evidence="9 10">DSM 23679</strain>
    </source>
</reference>
<keyword evidence="4 6" id="KW-0119">Carbohydrate metabolism</keyword>
<feature type="active site" description="Proton donor" evidence="6">
    <location>
        <position position="888"/>
    </location>
</feature>
<dbReference type="InterPro" id="IPR032792">
    <property type="entry name" value="AGL_glucanoTrfase"/>
</dbReference>
<keyword evidence="10" id="KW-1185">Reference proteome</keyword>
<keyword evidence="2 6" id="KW-0328">Glycosyltransferase</keyword>
<comment type="function">
    <text evidence="6">Maltosyltransferase that uses maltose 1-phosphate (M1P) as the sugar donor to elongate linear or branched alpha-(1-&gt;4)-glucans. Is involved in a branched alpha-glucan biosynthetic pathway from trehalose, together with TreS, Mak and GlgB.</text>
</comment>
<proteinExistence type="inferred from homology"/>
<comment type="similarity">
    <text evidence="6">Belongs to the glycosyl hydrolase 13 family. GlgE subfamily.</text>
</comment>
<dbReference type="InterPro" id="IPR013783">
    <property type="entry name" value="Ig-like_fold"/>
</dbReference>
<evidence type="ECO:0000256" key="5">
    <source>
        <dbReference type="ARBA" id="ARBA00048735"/>
    </source>
</evidence>
<dbReference type="Gene3D" id="1.20.58.80">
    <property type="entry name" value="Phosphotransferase system, lactose/cellobiose-type IIA subunit"/>
    <property type="match status" value="1"/>
</dbReference>
<feature type="region of interest" description="Disordered" evidence="7">
    <location>
        <begin position="1"/>
        <end position="24"/>
    </location>
</feature>
<dbReference type="CDD" id="cd11344">
    <property type="entry name" value="AmyAc_GlgE_like"/>
    <property type="match status" value="1"/>
</dbReference>
<comment type="subunit">
    <text evidence="1 6">Homodimer.</text>
</comment>
<name>A0ABQ4QP46_9HYPH</name>
<evidence type="ECO:0000313" key="9">
    <source>
        <dbReference type="EMBL" id="GJD46491.1"/>
    </source>
</evidence>
<protein>
    <recommendedName>
        <fullName evidence="6">Alpha-1,4-glucan:maltose-1-phosphate maltosyltransferase</fullName>
        <shortName evidence="6">GMPMT</shortName>
        <ecNumber evidence="6">2.4.99.16</ecNumber>
    </recommendedName>
    <alternativeName>
        <fullName evidence="6">(1-&gt;4)-alpha-D-glucan:maltose-1-phosphate alpha-D-maltosyltransferase</fullName>
    </alternativeName>
</protein>
<dbReference type="InterPro" id="IPR026585">
    <property type="entry name" value="GlgE"/>
</dbReference>
<accession>A0ABQ4QP46</accession>
<dbReference type="PANTHER" id="PTHR47786">
    <property type="entry name" value="ALPHA-1,4-GLUCAN:MALTOSE-1-PHOSPHATE MALTOSYLTRANSFERASE"/>
    <property type="match status" value="1"/>
</dbReference>
<organism evidence="9 10">
    <name type="scientific">Methylobacterium cerastii</name>
    <dbReference type="NCBI Taxonomy" id="932741"/>
    <lineage>
        <taxon>Bacteria</taxon>
        <taxon>Pseudomonadati</taxon>
        <taxon>Pseudomonadota</taxon>
        <taxon>Alphaproteobacteria</taxon>
        <taxon>Hyphomicrobiales</taxon>
        <taxon>Methylobacteriaceae</taxon>
        <taxon>Methylobacterium</taxon>
    </lineage>
</organism>
<sequence length="1132" mass="124909">MNGPTTASRKAAADGAAPVSPPAGLATGGSGARVLGPRIYNLFPLLVGRVSDWTAELPRIAELGFDWVYLNPFHATGGSGSLYAVADPERLDDRFRDDDGTDDDAQIRRFCAAAEAAGLSVMTDLVINHTANDGRLARERPDLFVKEADGSIASPAAVDPDDPTIRTVWGDLAELDYHSEGPRNELTRIWDAYIAHLQGLGVAGFRCDAAYKVPPETWRALIGQSKAREAGCLFAAETLGCTFEEARATAGAGFDYLFNSFAWWDLKKPWALEQYERLRVIAPSIAFPENHDMPRLAAKVTGAADAVAAQLRSRYALAAFYSAGVLMPIGYEWGYRRPVHVVDTTPADRESDTGIDISAYVTAINALRAELPAANVEGAQARISSPDADFVALARYDTGHPASARHAVILIFNPTDKPVPVDAGALITRTGGMLGPFVDRTPEAEPIAFHPGSAIDLAPGELRIISAEAAVVTKLPSRGTPDGTGRVVIEAVAPELDGGRSPVKRVVGESFAVEADIFSDGHEILNAAILSRVVGATEWRRDPMAFVDNDRWAGHFPLEKNARYEFTIEGWRDGFSSWMRDTLKKRDAGVDVRLETIEGVTLVQTAADLAEGRDKERLHALVAALGAEETGSAAQLDRILVPDSASLVRRNAERVNASRYPVVAQVIADRLAARFSAWYEIFPRSQSMDANRHGTFDDVIGRLPEIRELGFDVLYFTPIHPVGRTNRKGKNNTLKALPGDVGSVYAVGTEEGGHEAVHPDLGTLADFERLVAASHAHGMEVALDFAIQCSPDHPWIKNHPEWFEWRPDGTLKFAENPPKKYEDISNVHFYGGALPSLWIELRDILLGWCSRGVRIFRIDNPHTKPIPFWEWVIAEVNGRYPDALFLAEAFTRPKMMKKLAKAGYQQSYTYFTWRNTKAELTSYAMELAGKMGEYYRPNFFANTPDINPHYLQTSGRAGFVVRATLAATLSSVYGIYNGFELCEAAPYPGKEEYLNSEKYELKAWDYDRPGNIREHIVKLNQIRRENPALWDFRNVVFTGAYNDEIIAYAKTTPNRDNCVFVMVNLDPKNRQECTYEVPLWLLGEDDGGAVAVEDLLDGYTFELRGKSHRIALDPVERSCVIWRLSRPKRVAG</sequence>
<dbReference type="Pfam" id="PF14701">
    <property type="entry name" value="hDGE_amylase"/>
    <property type="match status" value="1"/>
</dbReference>
<evidence type="ECO:0000256" key="4">
    <source>
        <dbReference type="ARBA" id="ARBA00023277"/>
    </source>
</evidence>
<dbReference type="HAMAP" id="MF_02124">
    <property type="entry name" value="GlgE"/>
    <property type="match status" value="1"/>
</dbReference>
<dbReference type="EMBL" id="BPQG01000079">
    <property type="protein sequence ID" value="GJD46491.1"/>
    <property type="molecule type" value="Genomic_DNA"/>
</dbReference>
<dbReference type="EC" id="2.4.99.16" evidence="6"/>
<gene>
    <name evidence="6 9" type="primary">glgE</name>
    <name evidence="9" type="ORF">AFCDBAGC_4373</name>
</gene>
<dbReference type="RefSeq" id="WP_238272932.1">
    <property type="nucleotide sequence ID" value="NZ_BPQG01000079.1"/>
</dbReference>
<evidence type="ECO:0000256" key="7">
    <source>
        <dbReference type="SAM" id="MobiDB-lite"/>
    </source>
</evidence>
<dbReference type="SMART" id="SM00642">
    <property type="entry name" value="Aamy"/>
    <property type="match status" value="1"/>
</dbReference>
<evidence type="ECO:0000256" key="3">
    <source>
        <dbReference type="ARBA" id="ARBA00022679"/>
    </source>
</evidence>
<feature type="binding site" evidence="6">
    <location>
        <position position="788"/>
    </location>
    <ligand>
        <name>alpha-maltose 1-phosphate</name>
        <dbReference type="ChEBI" id="CHEBI:63576"/>
    </ligand>
</feature>
<dbReference type="Gene3D" id="2.60.40.10">
    <property type="entry name" value="Immunoglobulins"/>
    <property type="match status" value="1"/>
</dbReference>
<dbReference type="Pfam" id="PF11896">
    <property type="entry name" value="GlgE_dom_N_S"/>
    <property type="match status" value="1"/>
</dbReference>
<dbReference type="InterPro" id="IPR017853">
    <property type="entry name" value="GH"/>
</dbReference>
<comment type="caution">
    <text evidence="9">The sequence shown here is derived from an EMBL/GenBank/DDBJ whole genome shotgun (WGS) entry which is preliminary data.</text>
</comment>
<feature type="site" description="Transition state stabilizer" evidence="6">
    <location>
        <position position="945"/>
    </location>
</feature>
<feature type="domain" description="Glycosyl hydrolase family 13 catalytic" evidence="8">
    <location>
        <begin position="44"/>
        <end position="368"/>
    </location>
</feature>
<keyword evidence="3 6" id="KW-0808">Transferase</keyword>
<feature type="active site" description="Nucleophile" evidence="6">
    <location>
        <position position="859"/>
    </location>
</feature>
<dbReference type="Pfam" id="PF00128">
    <property type="entry name" value="Alpha-amylase"/>
    <property type="match status" value="1"/>
</dbReference>
<dbReference type="InterPro" id="IPR006047">
    <property type="entry name" value="GH13_cat_dom"/>
</dbReference>
<dbReference type="PANTHER" id="PTHR47786:SF2">
    <property type="entry name" value="GLYCOSYL HYDROLASE FAMILY 13 CATALYTIC DOMAIN-CONTAINING PROTEIN"/>
    <property type="match status" value="1"/>
</dbReference>
<dbReference type="InterPro" id="IPR013780">
    <property type="entry name" value="Glyco_hydro_b"/>
</dbReference>
<dbReference type="InterPro" id="IPR021828">
    <property type="entry name" value="GlgE_dom_N/S"/>
</dbReference>
<dbReference type="Gene3D" id="3.20.20.80">
    <property type="entry name" value="Glycosidases"/>
    <property type="match status" value="2"/>
</dbReference>
<feature type="binding site" evidence="6">
    <location>
        <position position="823"/>
    </location>
    <ligand>
        <name>alpha-maltose 1-phosphate</name>
        <dbReference type="ChEBI" id="CHEBI:63576"/>
    </ligand>
</feature>
<feature type="binding site" evidence="6">
    <location>
        <position position="860"/>
    </location>
    <ligand>
        <name>alpha-maltose 1-phosphate</name>
        <dbReference type="ChEBI" id="CHEBI:63576"/>
    </ligand>
</feature>
<dbReference type="InterPro" id="IPR049171">
    <property type="entry name" value="GLGE_C"/>
</dbReference>